<gene>
    <name evidence="1" type="ORF">TPA0910_13240</name>
</gene>
<sequence length="71" mass="8459">MDLPRAGFYEGFSWWTGRQAMRDYYDTVLSQLADSGRGAQLPNNWRHTQNTERYFLDLTWVREPQSLDDDL</sequence>
<organism evidence="1 2">
    <name type="scientific">Streptomyces hygroscopicus</name>
    <dbReference type="NCBI Taxonomy" id="1912"/>
    <lineage>
        <taxon>Bacteria</taxon>
        <taxon>Bacillati</taxon>
        <taxon>Actinomycetota</taxon>
        <taxon>Actinomycetes</taxon>
        <taxon>Kitasatosporales</taxon>
        <taxon>Streptomycetaceae</taxon>
        <taxon>Streptomyces</taxon>
        <taxon>Streptomyces violaceusniger group</taxon>
    </lineage>
</organism>
<proteinExistence type="predicted"/>
<evidence type="ECO:0000313" key="2">
    <source>
        <dbReference type="Proteomes" id="UP001054854"/>
    </source>
</evidence>
<evidence type="ECO:0000313" key="1">
    <source>
        <dbReference type="EMBL" id="GHJ26891.1"/>
    </source>
</evidence>
<protein>
    <submittedName>
        <fullName evidence="1">Uncharacterized protein</fullName>
    </submittedName>
</protein>
<accession>A0ABQ3TU74</accession>
<dbReference type="Proteomes" id="UP001054854">
    <property type="component" value="Unassembled WGS sequence"/>
</dbReference>
<comment type="caution">
    <text evidence="1">The sequence shown here is derived from an EMBL/GenBank/DDBJ whole genome shotgun (WGS) entry which is preliminary data.</text>
</comment>
<dbReference type="EMBL" id="BNEK01000002">
    <property type="protein sequence ID" value="GHJ26891.1"/>
    <property type="molecule type" value="Genomic_DNA"/>
</dbReference>
<keyword evidence="2" id="KW-1185">Reference proteome</keyword>
<reference evidence="1" key="1">
    <citation type="submission" date="2024-05" db="EMBL/GenBank/DDBJ databases">
        <title>Whole genome shotgun sequence of Streptomyces hygroscopicus NBRC 113678.</title>
        <authorList>
            <person name="Komaki H."/>
            <person name="Tamura T."/>
        </authorList>
    </citation>
    <scope>NUCLEOTIDE SEQUENCE</scope>
    <source>
        <strain evidence="1">N11-34</strain>
    </source>
</reference>
<name>A0ABQ3TU74_STRHY</name>